<organism evidence="2 3">
    <name type="scientific">Alcanivorax jadensis T9</name>
    <dbReference type="NCBI Taxonomy" id="1177181"/>
    <lineage>
        <taxon>Bacteria</taxon>
        <taxon>Pseudomonadati</taxon>
        <taxon>Pseudomonadota</taxon>
        <taxon>Gammaproteobacteria</taxon>
        <taxon>Oceanospirillales</taxon>
        <taxon>Alcanivoracaceae</taxon>
        <taxon>Alcanivorax</taxon>
    </lineage>
</organism>
<keyword evidence="1" id="KW-1133">Transmembrane helix</keyword>
<proteinExistence type="predicted"/>
<keyword evidence="1" id="KW-0472">Membrane</keyword>
<accession>A0ABR4WI85</accession>
<keyword evidence="1" id="KW-0812">Transmembrane</keyword>
<dbReference type="RefSeq" id="WP_084573353.1">
    <property type="nucleotide sequence ID" value="NZ_ARXU01000001.1"/>
</dbReference>
<feature type="transmembrane region" description="Helical" evidence="1">
    <location>
        <begin position="38"/>
        <end position="60"/>
    </location>
</feature>
<evidence type="ECO:0000313" key="2">
    <source>
        <dbReference type="EMBL" id="KGD62914.1"/>
    </source>
</evidence>
<sequence>MEASLGPFEWLWSKLVGGFEWLLERITYIYLSMWETYWAFLVDAVSLVFDLLMGLAVTLLDALGQQLNFDPQQYINALPGEVLNVMGALHLGSATLIITAAIVIRLLLQLIPFVRLGS</sequence>
<evidence type="ECO:0000256" key="1">
    <source>
        <dbReference type="SAM" id="Phobius"/>
    </source>
</evidence>
<evidence type="ECO:0008006" key="4">
    <source>
        <dbReference type="Google" id="ProtNLM"/>
    </source>
</evidence>
<reference evidence="2 3" key="1">
    <citation type="submission" date="2012-09" db="EMBL/GenBank/DDBJ databases">
        <title>Genome Sequence of alkane-degrading Bacterium Alcanivorax jadensis T9.</title>
        <authorList>
            <person name="Lai Q."/>
            <person name="Shao Z."/>
        </authorList>
    </citation>
    <scope>NUCLEOTIDE SEQUENCE [LARGE SCALE GENOMIC DNA]</scope>
    <source>
        <strain evidence="2 3">T9</strain>
    </source>
</reference>
<keyword evidence="3" id="KW-1185">Reference proteome</keyword>
<dbReference type="EMBL" id="ARXU01000001">
    <property type="protein sequence ID" value="KGD62914.1"/>
    <property type="molecule type" value="Genomic_DNA"/>
</dbReference>
<dbReference type="Proteomes" id="UP000029443">
    <property type="component" value="Unassembled WGS sequence"/>
</dbReference>
<protein>
    <recommendedName>
        <fullName evidence="4">DUF2523 domain-containing protein</fullName>
    </recommendedName>
</protein>
<gene>
    <name evidence="2" type="ORF">T9A_00234</name>
</gene>
<comment type="caution">
    <text evidence="2">The sequence shown here is derived from an EMBL/GenBank/DDBJ whole genome shotgun (WGS) entry which is preliminary data.</text>
</comment>
<feature type="transmembrane region" description="Helical" evidence="1">
    <location>
        <begin position="88"/>
        <end position="108"/>
    </location>
</feature>
<evidence type="ECO:0000313" key="3">
    <source>
        <dbReference type="Proteomes" id="UP000029443"/>
    </source>
</evidence>
<name>A0ABR4WI85_9GAMM</name>